<dbReference type="EMBL" id="JACMRX010000006">
    <property type="protein sequence ID" value="KAF7988186.1"/>
    <property type="molecule type" value="Genomic_DNA"/>
</dbReference>
<accession>A0A834XNW9</accession>
<keyword evidence="2" id="KW-0645">Protease</keyword>
<dbReference type="InterPro" id="IPR013128">
    <property type="entry name" value="Peptidase_C1A"/>
</dbReference>
<evidence type="ECO:0000256" key="3">
    <source>
        <dbReference type="ARBA" id="ARBA00022801"/>
    </source>
</evidence>
<evidence type="ECO:0000256" key="4">
    <source>
        <dbReference type="ARBA" id="ARBA00022807"/>
    </source>
</evidence>
<dbReference type="InterPro" id="IPR000668">
    <property type="entry name" value="Peptidase_C1A_C"/>
</dbReference>
<dbReference type="GO" id="GO:0006508">
    <property type="term" value="P:proteolysis"/>
    <property type="evidence" value="ECO:0007669"/>
    <property type="project" value="UniProtKB-KW"/>
</dbReference>
<keyword evidence="7" id="KW-0732">Signal</keyword>
<dbReference type="Gene3D" id="3.90.70.10">
    <property type="entry name" value="Cysteine proteinases"/>
    <property type="match status" value="1"/>
</dbReference>
<evidence type="ECO:0000256" key="2">
    <source>
        <dbReference type="ARBA" id="ARBA00022670"/>
    </source>
</evidence>
<comment type="caution">
    <text evidence="10">The sequence shown here is derived from an EMBL/GenBank/DDBJ whole genome shotgun (WGS) entry which is preliminary data.</text>
</comment>
<dbReference type="CDD" id="cd02248">
    <property type="entry name" value="Peptidase_C1A"/>
    <property type="match status" value="1"/>
</dbReference>
<dbReference type="PROSITE" id="PS00640">
    <property type="entry name" value="THIOL_PROTEASE_ASN"/>
    <property type="match status" value="1"/>
</dbReference>
<dbReference type="InterPro" id="IPR039417">
    <property type="entry name" value="Peptidase_C1A_papain-like"/>
</dbReference>
<dbReference type="Pfam" id="PF08246">
    <property type="entry name" value="Inhibitor_I29"/>
    <property type="match status" value="1"/>
</dbReference>
<evidence type="ECO:0000313" key="10">
    <source>
        <dbReference type="EMBL" id="KAF7988186.1"/>
    </source>
</evidence>
<keyword evidence="11" id="KW-1185">Reference proteome</keyword>
<dbReference type="SMART" id="SM00645">
    <property type="entry name" value="Pept_C1"/>
    <property type="match status" value="1"/>
</dbReference>
<gene>
    <name evidence="10" type="ORF">HCN44_007680</name>
</gene>
<proteinExistence type="inferred from homology"/>
<dbReference type="InterPro" id="IPR038765">
    <property type="entry name" value="Papain-like_cys_pep_sf"/>
</dbReference>
<dbReference type="AlphaFoldDB" id="A0A834XNW9"/>
<evidence type="ECO:0008006" key="12">
    <source>
        <dbReference type="Google" id="ProtNLM"/>
    </source>
</evidence>
<keyword evidence="6" id="KW-1015">Disulfide bond</keyword>
<organism evidence="10 11">
    <name type="scientific">Aphidius gifuensis</name>
    <name type="common">Parasitoid wasp</name>
    <dbReference type="NCBI Taxonomy" id="684658"/>
    <lineage>
        <taxon>Eukaryota</taxon>
        <taxon>Metazoa</taxon>
        <taxon>Ecdysozoa</taxon>
        <taxon>Arthropoda</taxon>
        <taxon>Hexapoda</taxon>
        <taxon>Insecta</taxon>
        <taxon>Pterygota</taxon>
        <taxon>Neoptera</taxon>
        <taxon>Endopterygota</taxon>
        <taxon>Hymenoptera</taxon>
        <taxon>Apocrita</taxon>
        <taxon>Ichneumonoidea</taxon>
        <taxon>Braconidae</taxon>
        <taxon>Aphidiinae</taxon>
        <taxon>Aphidius</taxon>
    </lineage>
</organism>
<evidence type="ECO:0000259" key="9">
    <source>
        <dbReference type="SMART" id="SM00848"/>
    </source>
</evidence>
<evidence type="ECO:0000256" key="5">
    <source>
        <dbReference type="ARBA" id="ARBA00023145"/>
    </source>
</evidence>
<dbReference type="Pfam" id="PF00112">
    <property type="entry name" value="Peptidase_C1"/>
    <property type="match status" value="1"/>
</dbReference>
<evidence type="ECO:0000259" key="8">
    <source>
        <dbReference type="SMART" id="SM00645"/>
    </source>
</evidence>
<evidence type="ECO:0000313" key="11">
    <source>
        <dbReference type="Proteomes" id="UP000639338"/>
    </source>
</evidence>
<protein>
    <recommendedName>
        <fullName evidence="12">Cathepsin L</fullName>
    </recommendedName>
</protein>
<reference evidence="10 11" key="1">
    <citation type="submission" date="2020-08" db="EMBL/GenBank/DDBJ databases">
        <title>Aphidius gifuensis genome sequencing and assembly.</title>
        <authorList>
            <person name="Du Z."/>
        </authorList>
    </citation>
    <scope>NUCLEOTIDE SEQUENCE [LARGE SCALE GENOMIC DNA]</scope>
    <source>
        <strain evidence="10">YNYX2018</strain>
        <tissue evidence="10">Adults</tissue>
    </source>
</reference>
<dbReference type="SMART" id="SM00848">
    <property type="entry name" value="Inhibitor_I29"/>
    <property type="match status" value="1"/>
</dbReference>
<feature type="signal peptide" evidence="7">
    <location>
        <begin position="1"/>
        <end position="17"/>
    </location>
</feature>
<feature type="domain" description="Peptidase C1A papain C-terminal" evidence="8">
    <location>
        <begin position="123"/>
        <end position="339"/>
    </location>
</feature>
<evidence type="ECO:0000256" key="6">
    <source>
        <dbReference type="ARBA" id="ARBA00023157"/>
    </source>
</evidence>
<feature type="chain" id="PRO_5032797867" description="Cathepsin L" evidence="7">
    <location>
        <begin position="18"/>
        <end position="340"/>
    </location>
</feature>
<dbReference type="FunFam" id="3.90.70.10:FF:000006">
    <property type="entry name" value="Cathepsin S"/>
    <property type="match status" value="1"/>
</dbReference>
<dbReference type="InterPro" id="IPR025661">
    <property type="entry name" value="Pept_asp_AS"/>
</dbReference>
<dbReference type="PROSITE" id="PS00639">
    <property type="entry name" value="THIOL_PROTEASE_HIS"/>
    <property type="match status" value="1"/>
</dbReference>
<dbReference type="PRINTS" id="PR00705">
    <property type="entry name" value="PAPAIN"/>
</dbReference>
<dbReference type="OrthoDB" id="10253408at2759"/>
<dbReference type="InterPro" id="IPR025660">
    <property type="entry name" value="Pept_his_AS"/>
</dbReference>
<dbReference type="PROSITE" id="PS00139">
    <property type="entry name" value="THIOL_PROTEASE_CYS"/>
    <property type="match status" value="1"/>
</dbReference>
<keyword evidence="4" id="KW-0788">Thiol protease</keyword>
<comment type="similarity">
    <text evidence="1">Belongs to the peptidase C1 family.</text>
</comment>
<keyword evidence="5" id="KW-0865">Zymogen</keyword>
<dbReference type="GO" id="GO:0008234">
    <property type="term" value="F:cysteine-type peptidase activity"/>
    <property type="evidence" value="ECO:0007669"/>
    <property type="project" value="UniProtKB-KW"/>
</dbReference>
<dbReference type="InterPro" id="IPR013201">
    <property type="entry name" value="Prot_inhib_I29"/>
</dbReference>
<evidence type="ECO:0000256" key="1">
    <source>
        <dbReference type="ARBA" id="ARBA00008455"/>
    </source>
</evidence>
<evidence type="ECO:0000256" key="7">
    <source>
        <dbReference type="SAM" id="SignalP"/>
    </source>
</evidence>
<dbReference type="SUPFAM" id="SSF54001">
    <property type="entry name" value="Cysteine proteinases"/>
    <property type="match status" value="1"/>
</dbReference>
<name>A0A834XNW9_APHGI</name>
<sequence length="340" mass="37950">MKTLVVFIVAIIAATQAISFFDLVMEEWGTFKVQHKKTYENEVEEKFRMKIFMENKHIIAKHNSKYEMGLVSYKLGLNKYGDMLHHEFVGHMNGFNKTVNGKSLKGIRKLTGAKFIEPANVEVPSSVDWRQKGAVTPVKDQGHCGSCWAFSTTGSLEGQHFRHTGVLVSLSEQNLVDCSGKYGNNGCNGGLMDNAFQYIKDNRGIDTEKTYPYEAEDDKCRYNPRNNGADDVGFVDIPQGDEEKLKKAVATVGPVSIAIDASHQSFQFYSEGVYDEPECSNTELDHGVLIVGYGTDENGKDYWIVKNSWGESWGEKGFIKMARNQDNQCGVASSASYPLV</sequence>
<feature type="domain" description="Cathepsin propeptide inhibitor" evidence="9">
    <location>
        <begin position="28"/>
        <end position="88"/>
    </location>
</feature>
<dbReference type="PANTHER" id="PTHR12411">
    <property type="entry name" value="CYSTEINE PROTEASE FAMILY C1-RELATED"/>
    <property type="match status" value="1"/>
</dbReference>
<dbReference type="InterPro" id="IPR000169">
    <property type="entry name" value="Pept_cys_AS"/>
</dbReference>
<keyword evidence="3" id="KW-0378">Hydrolase</keyword>
<dbReference type="Proteomes" id="UP000639338">
    <property type="component" value="Unassembled WGS sequence"/>
</dbReference>